<dbReference type="EMBL" id="CAJFDI010000005">
    <property type="protein sequence ID" value="CAD5232094.1"/>
    <property type="molecule type" value="Genomic_DNA"/>
</dbReference>
<evidence type="ECO:0000313" key="2">
    <source>
        <dbReference type="EMBL" id="CAD5232094.1"/>
    </source>
</evidence>
<keyword evidence="1" id="KW-0472">Membrane</keyword>
<keyword evidence="4" id="KW-1185">Reference proteome</keyword>
<feature type="transmembrane region" description="Helical" evidence="1">
    <location>
        <begin position="109"/>
        <end position="128"/>
    </location>
</feature>
<evidence type="ECO:0000256" key="1">
    <source>
        <dbReference type="SAM" id="Phobius"/>
    </source>
</evidence>
<dbReference type="AlphaFoldDB" id="A0A1I7RNH1"/>
<dbReference type="Proteomes" id="UP000659654">
    <property type="component" value="Unassembled WGS sequence"/>
</dbReference>
<gene>
    <name evidence="2" type="ORF">BXYJ_LOCUS12185</name>
</gene>
<keyword evidence="1" id="KW-0812">Transmembrane</keyword>
<sequence length="139" mass="15168">MYKPSKNGTSGSLAIHNQRLYVVRKHLSMASPPGMMSMMMIVMMPPVLMASMPTFGTMVKAGIMSMIIAGLVMISRMPFVSRFVSLMSSIVYSSPVGFVPFAEAMLPLMIVAVVSVPAVSSMMILMPFRPMSVMFTVMD</sequence>
<reference evidence="2" key="2">
    <citation type="submission" date="2020-09" db="EMBL/GenBank/DDBJ databases">
        <authorList>
            <person name="Kikuchi T."/>
        </authorList>
    </citation>
    <scope>NUCLEOTIDE SEQUENCE</scope>
    <source>
        <strain evidence="2">Ka4C1</strain>
    </source>
</reference>
<reference evidence="5" key="1">
    <citation type="submission" date="2016-11" db="UniProtKB">
        <authorList>
            <consortium name="WormBaseParasite"/>
        </authorList>
    </citation>
    <scope>IDENTIFICATION</scope>
</reference>
<organism evidence="3 5">
    <name type="scientific">Bursaphelenchus xylophilus</name>
    <name type="common">Pinewood nematode worm</name>
    <name type="synonym">Aphelenchoides xylophilus</name>
    <dbReference type="NCBI Taxonomy" id="6326"/>
    <lineage>
        <taxon>Eukaryota</taxon>
        <taxon>Metazoa</taxon>
        <taxon>Ecdysozoa</taxon>
        <taxon>Nematoda</taxon>
        <taxon>Chromadorea</taxon>
        <taxon>Rhabditida</taxon>
        <taxon>Tylenchina</taxon>
        <taxon>Tylenchomorpha</taxon>
        <taxon>Aphelenchoidea</taxon>
        <taxon>Aphelenchoididae</taxon>
        <taxon>Bursaphelenchus</taxon>
    </lineage>
</organism>
<accession>A0A1I7RNH1</accession>
<dbReference type="EMBL" id="CAJFCV020000005">
    <property type="protein sequence ID" value="CAG9124009.1"/>
    <property type="molecule type" value="Genomic_DNA"/>
</dbReference>
<evidence type="ECO:0000313" key="4">
    <source>
        <dbReference type="Proteomes" id="UP000659654"/>
    </source>
</evidence>
<dbReference type="Proteomes" id="UP000582659">
    <property type="component" value="Unassembled WGS sequence"/>
</dbReference>
<evidence type="ECO:0000313" key="3">
    <source>
        <dbReference type="Proteomes" id="UP000095284"/>
    </source>
</evidence>
<evidence type="ECO:0000313" key="5">
    <source>
        <dbReference type="WBParaSite" id="BXY_0225700.1"/>
    </source>
</evidence>
<dbReference type="Proteomes" id="UP000095284">
    <property type="component" value="Unplaced"/>
</dbReference>
<protein>
    <submittedName>
        <fullName evidence="2">(pine wood nematode) hypothetical protein</fullName>
    </submittedName>
</protein>
<keyword evidence="1" id="KW-1133">Transmembrane helix</keyword>
<proteinExistence type="predicted"/>
<dbReference type="WBParaSite" id="BXY_0225700.1">
    <property type="protein sequence ID" value="BXY_0225700.1"/>
    <property type="gene ID" value="BXY_0225700"/>
</dbReference>
<name>A0A1I7RNH1_BURXY</name>